<dbReference type="PANTHER" id="PTHR33116">
    <property type="entry name" value="REVERSE TRANSCRIPTASE ZINC-BINDING DOMAIN-CONTAINING PROTEIN-RELATED-RELATED"/>
    <property type="match status" value="1"/>
</dbReference>
<evidence type="ECO:0000313" key="2">
    <source>
        <dbReference type="EMBL" id="CAL1391254.1"/>
    </source>
</evidence>
<dbReference type="InterPro" id="IPR012337">
    <property type="entry name" value="RNaseH-like_sf"/>
</dbReference>
<dbReference type="CDD" id="cd06222">
    <property type="entry name" value="RNase_H_like"/>
    <property type="match status" value="1"/>
</dbReference>
<dbReference type="Proteomes" id="UP001497516">
    <property type="component" value="Chromosome 5"/>
</dbReference>
<protein>
    <recommendedName>
        <fullName evidence="1">Reverse transcriptase domain-containing protein</fullName>
    </recommendedName>
</protein>
<sequence length="855" mass="97684">MAERMAVVLPSIISPEQNGFIRGRQIVDNVLIGHEVMHYLKIKKRGKKSYLALKVDMEKAYDRVEWDFLFAIMTKMGFSRRWIEWVQECVSTASFSVMMNGVPAGYFRSTRGLRQGDPLSPLLFAICSEGFAALLRQAISEKKLVGVKVNPRCPSISHLFFADDSYLFLRASRQECDALVQLLHRYQELSGQKVNLNKSAVCFSGNVDPVEADEMAGVLGVGAVGVQDKYLGLPTLVQRSKVETFRYLEERLLAKLQGWKQRNLSWAAKEVLLKAVAAALPIYVMSCFLLPVTLCRKLDKHMARFWWGYSVDKEKAHWVSWRNLCRSKFDGGLGFRRFEDFNQALLAKVAWRVWQEPHTLLAQVLKGKYFAHTSILQAKRGSRPSWGWTSVLHGRDLLQQGLVWQIGDGKDVRVLEDRWIPGVRREEVCILPSAPVLTEARVESFLVPGSGKWCVECLQQCFPESVMQRICSIPLPVRQIPDRCVWAWESDGEYTVKSGYHLALQISRAAPGWKEEVSFFDMGFWKKVWGFPLPPKLKFFVWQLLRRVLPTAEAIFEKRGQNPTEVRDPPEDGETLSPRCPVCWEPVETLEHLFLSCRVAVDLWNRSGVTGVDGMAGVSNFALFFRRMVEQDDGTERIVRMVALLWRIWKSRNWVVFEHIQYDLTCLVRQFEMQVREWMAFVQPEQVPVLQRRISSGGRGPVQLHLALPFSCYVDGAVAPGSHGAGGLVVRDGMGRVCMVKGFYYAGIVDHFLVELVAFRDAIQWCLGKGMDAVWFYGDAKGVIEKIQRRDARDMKGGRILVEIEELRRQYWSFGVSFVGRNDNRVAHDVARKTLSLLSAVVASFDFDQWFHFGL</sequence>
<dbReference type="PANTHER" id="PTHR33116:SF86">
    <property type="entry name" value="REVERSE TRANSCRIPTASE DOMAIN-CONTAINING PROTEIN"/>
    <property type="match status" value="1"/>
</dbReference>
<name>A0AAV2EZN7_9ROSI</name>
<keyword evidence="3" id="KW-1185">Reference proteome</keyword>
<evidence type="ECO:0000313" key="3">
    <source>
        <dbReference type="Proteomes" id="UP001497516"/>
    </source>
</evidence>
<dbReference type="InterPro" id="IPR002156">
    <property type="entry name" value="RNaseH_domain"/>
</dbReference>
<gene>
    <name evidence="2" type="ORF">LTRI10_LOCUS31986</name>
</gene>
<accession>A0AAV2EZN7</accession>
<dbReference type="Pfam" id="PF13966">
    <property type="entry name" value="zf-RVT"/>
    <property type="match status" value="1"/>
</dbReference>
<dbReference type="GO" id="GO:0004523">
    <property type="term" value="F:RNA-DNA hybrid ribonuclease activity"/>
    <property type="evidence" value="ECO:0007669"/>
    <property type="project" value="InterPro"/>
</dbReference>
<dbReference type="InterPro" id="IPR044730">
    <property type="entry name" value="RNase_H-like_dom_plant"/>
</dbReference>
<dbReference type="InterPro" id="IPR036397">
    <property type="entry name" value="RNaseH_sf"/>
</dbReference>
<dbReference type="Pfam" id="PF00078">
    <property type="entry name" value="RVT_1"/>
    <property type="match status" value="1"/>
</dbReference>
<dbReference type="Pfam" id="PF13456">
    <property type="entry name" value="RVT_3"/>
    <property type="match status" value="1"/>
</dbReference>
<dbReference type="InterPro" id="IPR026960">
    <property type="entry name" value="RVT-Znf"/>
</dbReference>
<dbReference type="InterPro" id="IPR043502">
    <property type="entry name" value="DNA/RNA_pol_sf"/>
</dbReference>
<evidence type="ECO:0000259" key="1">
    <source>
        <dbReference type="PROSITE" id="PS50878"/>
    </source>
</evidence>
<dbReference type="SUPFAM" id="SSF53098">
    <property type="entry name" value="Ribonuclease H-like"/>
    <property type="match status" value="1"/>
</dbReference>
<dbReference type="Gene3D" id="3.30.420.10">
    <property type="entry name" value="Ribonuclease H-like superfamily/Ribonuclease H"/>
    <property type="match status" value="1"/>
</dbReference>
<proteinExistence type="predicted"/>
<dbReference type="InterPro" id="IPR000477">
    <property type="entry name" value="RT_dom"/>
</dbReference>
<dbReference type="CDD" id="cd01650">
    <property type="entry name" value="RT_nLTR_like"/>
    <property type="match status" value="1"/>
</dbReference>
<dbReference type="EMBL" id="OZ034818">
    <property type="protein sequence ID" value="CAL1391254.1"/>
    <property type="molecule type" value="Genomic_DNA"/>
</dbReference>
<dbReference type="PROSITE" id="PS50878">
    <property type="entry name" value="RT_POL"/>
    <property type="match status" value="1"/>
</dbReference>
<reference evidence="2 3" key="1">
    <citation type="submission" date="2024-04" db="EMBL/GenBank/DDBJ databases">
        <authorList>
            <person name="Fracassetti M."/>
        </authorList>
    </citation>
    <scope>NUCLEOTIDE SEQUENCE [LARGE SCALE GENOMIC DNA]</scope>
</reference>
<dbReference type="GO" id="GO:0003676">
    <property type="term" value="F:nucleic acid binding"/>
    <property type="evidence" value="ECO:0007669"/>
    <property type="project" value="InterPro"/>
</dbReference>
<dbReference type="AlphaFoldDB" id="A0AAV2EZN7"/>
<feature type="domain" description="Reverse transcriptase" evidence="1">
    <location>
        <begin position="1"/>
        <end position="223"/>
    </location>
</feature>
<dbReference type="SUPFAM" id="SSF56672">
    <property type="entry name" value="DNA/RNA polymerases"/>
    <property type="match status" value="1"/>
</dbReference>
<organism evidence="2 3">
    <name type="scientific">Linum trigynum</name>
    <dbReference type="NCBI Taxonomy" id="586398"/>
    <lineage>
        <taxon>Eukaryota</taxon>
        <taxon>Viridiplantae</taxon>
        <taxon>Streptophyta</taxon>
        <taxon>Embryophyta</taxon>
        <taxon>Tracheophyta</taxon>
        <taxon>Spermatophyta</taxon>
        <taxon>Magnoliopsida</taxon>
        <taxon>eudicotyledons</taxon>
        <taxon>Gunneridae</taxon>
        <taxon>Pentapetalae</taxon>
        <taxon>rosids</taxon>
        <taxon>fabids</taxon>
        <taxon>Malpighiales</taxon>
        <taxon>Linaceae</taxon>
        <taxon>Linum</taxon>
    </lineage>
</organism>